<dbReference type="CDD" id="cd02947">
    <property type="entry name" value="TRX_family"/>
    <property type="match status" value="1"/>
</dbReference>
<organism evidence="2 3">
    <name type="scientific">Candidatus Roizmanbacteria bacterium CG_4_10_14_0_8_um_filter_39_9</name>
    <dbReference type="NCBI Taxonomy" id="1974829"/>
    <lineage>
        <taxon>Bacteria</taxon>
        <taxon>Candidatus Roizmaniibacteriota</taxon>
    </lineage>
</organism>
<dbReference type="Proteomes" id="UP000230108">
    <property type="component" value="Unassembled WGS sequence"/>
</dbReference>
<comment type="caution">
    <text evidence="2">The sequence shown here is derived from an EMBL/GenBank/DDBJ whole genome shotgun (WGS) entry which is preliminary data.</text>
</comment>
<evidence type="ECO:0000259" key="1">
    <source>
        <dbReference type="PROSITE" id="PS51352"/>
    </source>
</evidence>
<dbReference type="Gene3D" id="3.40.30.10">
    <property type="entry name" value="Glutaredoxin"/>
    <property type="match status" value="1"/>
</dbReference>
<gene>
    <name evidence="2" type="ORF">COY90_00655</name>
</gene>
<protein>
    <recommendedName>
        <fullName evidence="1">Thioredoxin domain-containing protein</fullName>
    </recommendedName>
</protein>
<accession>A0A2M7QEX1</accession>
<dbReference type="InterPro" id="IPR013766">
    <property type="entry name" value="Thioredoxin_domain"/>
</dbReference>
<feature type="domain" description="Thioredoxin" evidence="1">
    <location>
        <begin position="24"/>
        <end position="155"/>
    </location>
</feature>
<dbReference type="PROSITE" id="PS51352">
    <property type="entry name" value="THIOREDOXIN_2"/>
    <property type="match status" value="1"/>
</dbReference>
<evidence type="ECO:0000313" key="2">
    <source>
        <dbReference type="EMBL" id="PIY69440.1"/>
    </source>
</evidence>
<reference evidence="3" key="1">
    <citation type="submission" date="2017-09" db="EMBL/GenBank/DDBJ databases">
        <title>Depth-based differentiation of microbial function through sediment-hosted aquifers and enrichment of novel symbionts in the deep terrestrial subsurface.</title>
        <authorList>
            <person name="Probst A.J."/>
            <person name="Ladd B."/>
            <person name="Jarett J.K."/>
            <person name="Geller-Mcgrath D.E."/>
            <person name="Sieber C.M.K."/>
            <person name="Emerson J.B."/>
            <person name="Anantharaman K."/>
            <person name="Thomas B.C."/>
            <person name="Malmstrom R."/>
            <person name="Stieglmeier M."/>
            <person name="Klingl A."/>
            <person name="Woyke T."/>
            <person name="Ryan C.M."/>
            <person name="Banfield J.F."/>
        </authorList>
    </citation>
    <scope>NUCLEOTIDE SEQUENCE [LARGE SCALE GENOMIC DNA]</scope>
</reference>
<dbReference type="EMBL" id="PFLF01000018">
    <property type="protein sequence ID" value="PIY69440.1"/>
    <property type="molecule type" value="Genomic_DNA"/>
</dbReference>
<evidence type="ECO:0000313" key="3">
    <source>
        <dbReference type="Proteomes" id="UP000230108"/>
    </source>
</evidence>
<dbReference type="SUPFAM" id="SSF52833">
    <property type="entry name" value="Thioredoxin-like"/>
    <property type="match status" value="1"/>
</dbReference>
<name>A0A2M7QEX1_9BACT</name>
<sequence>MNKYLLVLLIAGLISIAGIVYINNKTSQQAPIVTEEVAKKQDNPIDTKIISHYEDYSITNLSNAIDRSDRTVLFFAALGWCPSCQIADKEFKANLGKIPNDVTILVVNYDTEKAFKQRYAVTMQDTFIQIDKNEREITRWNSGGQGVEALLANIK</sequence>
<dbReference type="InterPro" id="IPR036249">
    <property type="entry name" value="Thioredoxin-like_sf"/>
</dbReference>
<proteinExistence type="predicted"/>
<dbReference type="Pfam" id="PF00085">
    <property type="entry name" value="Thioredoxin"/>
    <property type="match status" value="1"/>
</dbReference>
<dbReference type="AlphaFoldDB" id="A0A2M7QEX1"/>